<accession>A0A0F9T7E3</accession>
<protein>
    <submittedName>
        <fullName evidence="1">Uncharacterized protein</fullName>
    </submittedName>
</protein>
<evidence type="ECO:0000313" key="1">
    <source>
        <dbReference type="EMBL" id="KKN70857.1"/>
    </source>
</evidence>
<gene>
    <name evidence="1" type="ORF">LCGC14_0426400</name>
</gene>
<name>A0A0F9T7E3_9ZZZZ</name>
<organism evidence="1">
    <name type="scientific">marine sediment metagenome</name>
    <dbReference type="NCBI Taxonomy" id="412755"/>
    <lineage>
        <taxon>unclassified sequences</taxon>
        <taxon>metagenomes</taxon>
        <taxon>ecological metagenomes</taxon>
    </lineage>
</organism>
<dbReference type="EMBL" id="LAZR01000395">
    <property type="protein sequence ID" value="KKN70857.1"/>
    <property type="molecule type" value="Genomic_DNA"/>
</dbReference>
<dbReference type="AlphaFoldDB" id="A0A0F9T7E3"/>
<sequence length="232" mass="25183">MSKTILTIELTPKTMTQLENGVRKEGSRVWAGRVLANAASISADIGNMLVIEFNRSAIARALRGQGPEDLPAHFGLNDNTANSLVDGMAELIRTSVRISTRTTSSIVSIRIRAIERNWDKYLSLPGAQYISKSSNIVIPVVKWLLVDPSIDIGQAAYDIVFSGENEKFNIQIKRVSRSGRAIMVSLAALGGGGGYVLPSIISKQAGQNFIEYTLGQPNIANKAAKILMKKVR</sequence>
<proteinExistence type="predicted"/>
<reference evidence="1" key="1">
    <citation type="journal article" date="2015" name="Nature">
        <title>Complex archaea that bridge the gap between prokaryotes and eukaryotes.</title>
        <authorList>
            <person name="Spang A."/>
            <person name="Saw J.H."/>
            <person name="Jorgensen S.L."/>
            <person name="Zaremba-Niedzwiedzka K."/>
            <person name="Martijn J."/>
            <person name="Lind A.E."/>
            <person name="van Eijk R."/>
            <person name="Schleper C."/>
            <person name="Guy L."/>
            <person name="Ettema T.J."/>
        </authorList>
    </citation>
    <scope>NUCLEOTIDE SEQUENCE</scope>
</reference>
<comment type="caution">
    <text evidence="1">The sequence shown here is derived from an EMBL/GenBank/DDBJ whole genome shotgun (WGS) entry which is preliminary data.</text>
</comment>